<feature type="region of interest" description="Disordered" evidence="1">
    <location>
        <begin position="73"/>
        <end position="93"/>
    </location>
</feature>
<proteinExistence type="predicted"/>
<sequence length="347" mass="39091">MHHQLHHEAATLNGYSDSNSPKLLTEKSKTIPRAANLDASFSSNKESKGFKLGRTSSATRLLNKLRSSITRSRSRTLFAHPEEPSENSLNNNDLSTASDCTSKAVNLDSSFSKSSAITTSLAENKETYGCHLCSFDADRITVLDRHLLNDHKIGLDNLLKLVLAKTKDGLSEEVPNPSIYGIRQPYYKPTNDIIEEGEFVIETVTPKIKILKHASTNTDIQWSDIPDLKDNCRMITKELEKLMKYPAEKCDKDELLAKMQTLSECMCKFADSTNTIKRVLTKEYDSKSSVRERMSTAEPFFDLGLGDQDTPREWGRAHSEKMERSRNKYGDSSRGSKPKISSESFYF</sequence>
<accession>A0ABD0S6R9</accession>
<protein>
    <submittedName>
        <fullName evidence="2">Uncharacterized protein</fullName>
    </submittedName>
</protein>
<feature type="region of interest" description="Disordered" evidence="1">
    <location>
        <begin position="1"/>
        <end position="23"/>
    </location>
</feature>
<feature type="compositionally biased region" description="Polar residues" evidence="1">
    <location>
        <begin position="13"/>
        <end position="22"/>
    </location>
</feature>
<dbReference type="EMBL" id="JBEDNZ010000028">
    <property type="protein sequence ID" value="KAL0809748.1"/>
    <property type="molecule type" value="Genomic_DNA"/>
</dbReference>
<feature type="compositionally biased region" description="Basic and acidic residues" evidence="1">
    <location>
        <begin position="309"/>
        <end position="331"/>
    </location>
</feature>
<feature type="compositionally biased region" description="Polar residues" evidence="1">
    <location>
        <begin position="333"/>
        <end position="347"/>
    </location>
</feature>
<gene>
    <name evidence="2" type="ORF">ABMA28_011252</name>
</gene>
<comment type="caution">
    <text evidence="2">The sequence shown here is derived from an EMBL/GenBank/DDBJ whole genome shotgun (WGS) entry which is preliminary data.</text>
</comment>
<evidence type="ECO:0000313" key="3">
    <source>
        <dbReference type="Proteomes" id="UP001549921"/>
    </source>
</evidence>
<name>A0ABD0S6R9_LOXSC</name>
<dbReference type="AlphaFoldDB" id="A0ABD0S6R9"/>
<dbReference type="Proteomes" id="UP001549921">
    <property type="component" value="Unassembled WGS sequence"/>
</dbReference>
<feature type="region of interest" description="Disordered" evidence="1">
    <location>
        <begin position="301"/>
        <end position="347"/>
    </location>
</feature>
<organism evidence="2 3">
    <name type="scientific">Loxostege sticticalis</name>
    <name type="common">Beet webworm moth</name>
    <dbReference type="NCBI Taxonomy" id="481309"/>
    <lineage>
        <taxon>Eukaryota</taxon>
        <taxon>Metazoa</taxon>
        <taxon>Ecdysozoa</taxon>
        <taxon>Arthropoda</taxon>
        <taxon>Hexapoda</taxon>
        <taxon>Insecta</taxon>
        <taxon>Pterygota</taxon>
        <taxon>Neoptera</taxon>
        <taxon>Endopterygota</taxon>
        <taxon>Lepidoptera</taxon>
        <taxon>Glossata</taxon>
        <taxon>Ditrysia</taxon>
        <taxon>Pyraloidea</taxon>
        <taxon>Crambidae</taxon>
        <taxon>Pyraustinae</taxon>
        <taxon>Loxostege</taxon>
    </lineage>
</organism>
<evidence type="ECO:0000256" key="1">
    <source>
        <dbReference type="SAM" id="MobiDB-lite"/>
    </source>
</evidence>
<reference evidence="2 3" key="1">
    <citation type="submission" date="2024-06" db="EMBL/GenBank/DDBJ databases">
        <title>A chromosome-level genome assembly of beet webworm, Loxostege sticticalis.</title>
        <authorList>
            <person name="Zhang Y."/>
        </authorList>
    </citation>
    <scope>NUCLEOTIDE SEQUENCE [LARGE SCALE GENOMIC DNA]</scope>
    <source>
        <strain evidence="2">AQ028</strain>
        <tissue evidence="2">Male pupae</tissue>
    </source>
</reference>
<evidence type="ECO:0000313" key="2">
    <source>
        <dbReference type="EMBL" id="KAL0809748.1"/>
    </source>
</evidence>